<organism evidence="12 13">
    <name type="scientific">Anaerococcus murdochii</name>
    <dbReference type="NCBI Taxonomy" id="411577"/>
    <lineage>
        <taxon>Bacteria</taxon>
        <taxon>Bacillati</taxon>
        <taxon>Bacillota</taxon>
        <taxon>Tissierellia</taxon>
        <taxon>Tissierellales</taxon>
        <taxon>Peptoniphilaceae</taxon>
        <taxon>Anaerococcus</taxon>
    </lineage>
</organism>
<dbReference type="InterPro" id="IPR001989">
    <property type="entry name" value="Radical_activat_CS"/>
</dbReference>
<comment type="catalytic activity">
    <reaction evidence="10">
        <text>glycyl-[formate C-acetyltransferase] + reduced [flavodoxin] + S-adenosyl-L-methionine = glycin-2-yl radical-[formate C-acetyltransferase] + semiquinone [flavodoxin] + 5'-deoxyadenosine + L-methionine + H(+)</text>
        <dbReference type="Rhea" id="RHEA:19225"/>
        <dbReference type="Rhea" id="RHEA-COMP:10622"/>
        <dbReference type="Rhea" id="RHEA-COMP:12190"/>
        <dbReference type="Rhea" id="RHEA-COMP:12191"/>
        <dbReference type="Rhea" id="RHEA-COMP:14480"/>
        <dbReference type="ChEBI" id="CHEBI:15378"/>
        <dbReference type="ChEBI" id="CHEBI:17319"/>
        <dbReference type="ChEBI" id="CHEBI:29947"/>
        <dbReference type="ChEBI" id="CHEBI:32722"/>
        <dbReference type="ChEBI" id="CHEBI:57618"/>
        <dbReference type="ChEBI" id="CHEBI:57844"/>
        <dbReference type="ChEBI" id="CHEBI:59789"/>
        <dbReference type="ChEBI" id="CHEBI:140311"/>
        <dbReference type="EC" id="1.97.1.4"/>
    </reaction>
</comment>
<keyword evidence="4 10" id="KW-0004">4Fe-4S</keyword>
<evidence type="ECO:0000313" key="12">
    <source>
        <dbReference type="EMBL" id="MBZ2387001.1"/>
    </source>
</evidence>
<dbReference type="PANTHER" id="PTHR30352">
    <property type="entry name" value="PYRUVATE FORMATE-LYASE-ACTIVATING ENZYME"/>
    <property type="match status" value="1"/>
</dbReference>
<dbReference type="Proteomes" id="UP000734271">
    <property type="component" value="Unassembled WGS sequence"/>
</dbReference>
<dbReference type="InterPro" id="IPR012838">
    <property type="entry name" value="PFL1_activating"/>
</dbReference>
<dbReference type="SFLD" id="SFLDG01066">
    <property type="entry name" value="organic_radical-activating_enz"/>
    <property type="match status" value="1"/>
</dbReference>
<keyword evidence="12" id="KW-0670">Pyruvate</keyword>
<dbReference type="SUPFAM" id="SSF102114">
    <property type="entry name" value="Radical SAM enzymes"/>
    <property type="match status" value="1"/>
</dbReference>
<keyword evidence="9 10" id="KW-0411">Iron-sulfur</keyword>
<dbReference type="NCBIfam" id="TIGR02493">
    <property type="entry name" value="PFLA"/>
    <property type="match status" value="1"/>
</dbReference>
<reference evidence="12 13" key="1">
    <citation type="submission" date="2021-08" db="EMBL/GenBank/DDBJ databases">
        <title>FDA dAtabase for Regulatory Grade micrObial Sequences (FDA-ARGOS): Supporting development and validation of Infectious Disease Dx tests.</title>
        <authorList>
            <person name="Sproer C."/>
            <person name="Gronow S."/>
            <person name="Severitt S."/>
            <person name="Schroder I."/>
            <person name="Tallon L."/>
            <person name="Sadzewicz L."/>
            <person name="Zhao X."/>
            <person name="Boylan J."/>
            <person name="Ott S."/>
            <person name="Bowen H."/>
            <person name="Vavikolanu K."/>
            <person name="Hazen T."/>
            <person name="Aluvathingal J."/>
            <person name="Nadendla S."/>
            <person name="Lowell S."/>
            <person name="Myers T."/>
            <person name="Yan Y."/>
            <person name="Sichtig H."/>
        </authorList>
    </citation>
    <scope>NUCLEOTIDE SEQUENCE [LARGE SCALE GENOMIC DNA]</scope>
    <source>
        <strain evidence="12 13">FDAARGOS_1460</strain>
    </source>
</reference>
<dbReference type="PANTHER" id="PTHR30352:SF5">
    <property type="entry name" value="PYRUVATE FORMATE-LYASE 1-ACTIVATING ENZYME"/>
    <property type="match status" value="1"/>
</dbReference>
<dbReference type="Pfam" id="PF04055">
    <property type="entry name" value="Radical_SAM"/>
    <property type="match status" value="1"/>
</dbReference>
<evidence type="ECO:0000256" key="6">
    <source>
        <dbReference type="ARBA" id="ARBA00022723"/>
    </source>
</evidence>
<dbReference type="PROSITE" id="PS51918">
    <property type="entry name" value="RADICAL_SAM"/>
    <property type="match status" value="1"/>
</dbReference>
<evidence type="ECO:0000256" key="3">
    <source>
        <dbReference type="ARBA" id="ARBA00021356"/>
    </source>
</evidence>
<accession>A0ABS7SZQ8</accession>
<dbReference type="SMART" id="SM00729">
    <property type="entry name" value="Elp3"/>
    <property type="match status" value="1"/>
</dbReference>
<dbReference type="InterPro" id="IPR007197">
    <property type="entry name" value="rSAM"/>
</dbReference>
<gene>
    <name evidence="12" type="primary">pflA</name>
    <name evidence="12" type="ORF">K8P03_06865</name>
</gene>
<protein>
    <recommendedName>
        <fullName evidence="3 10">Pyruvate formate-lyase-activating enzyme</fullName>
        <ecNumber evidence="10">1.97.1.4</ecNumber>
    </recommendedName>
</protein>
<evidence type="ECO:0000256" key="4">
    <source>
        <dbReference type="ARBA" id="ARBA00022485"/>
    </source>
</evidence>
<dbReference type="InterPro" id="IPR013785">
    <property type="entry name" value="Aldolase_TIM"/>
</dbReference>
<dbReference type="Gene3D" id="3.20.20.70">
    <property type="entry name" value="Aldolase class I"/>
    <property type="match status" value="1"/>
</dbReference>
<evidence type="ECO:0000256" key="10">
    <source>
        <dbReference type="RuleBase" id="RU362053"/>
    </source>
</evidence>
<dbReference type="PROSITE" id="PS01087">
    <property type="entry name" value="RADICAL_ACTIVATING"/>
    <property type="match status" value="1"/>
</dbReference>
<dbReference type="InterPro" id="IPR006638">
    <property type="entry name" value="Elp3/MiaA/NifB-like_rSAM"/>
</dbReference>
<evidence type="ECO:0000256" key="5">
    <source>
        <dbReference type="ARBA" id="ARBA00022691"/>
    </source>
</evidence>
<keyword evidence="8 10" id="KW-0408">Iron</keyword>
<sequence>MAKLHSIETMGLVDGPGIRTVFFLSGCPLRCVFCHNPDTQSMDYGTEITVEDLVKRAKRMKPYFKKGGGVTISGGEPLASGAFVVDAIRALHDEDIHVAIDTSGVGDLGYYDQIAEEADLILLDIKHYDPYFFEEITKNHQDKLIKFMDAIKKTDTRVWIRHVMMPFVTDTKEDMEGLVDFIRPIKKNIDKIEILPYHKMGICKYTDLGKAYRLENMEAMDKNKAKDFEIYANNMLKSL</sequence>
<evidence type="ECO:0000259" key="11">
    <source>
        <dbReference type="PROSITE" id="PS51918"/>
    </source>
</evidence>
<dbReference type="CDD" id="cd01335">
    <property type="entry name" value="Radical_SAM"/>
    <property type="match status" value="1"/>
</dbReference>
<feature type="domain" description="Radical SAM core" evidence="11">
    <location>
        <begin position="13"/>
        <end position="227"/>
    </location>
</feature>
<dbReference type="InterPro" id="IPR034457">
    <property type="entry name" value="Organic_radical-activating"/>
</dbReference>
<dbReference type="InterPro" id="IPR058240">
    <property type="entry name" value="rSAM_sf"/>
</dbReference>
<evidence type="ECO:0000256" key="2">
    <source>
        <dbReference type="ARBA" id="ARBA00009777"/>
    </source>
</evidence>
<keyword evidence="7 10" id="KW-0560">Oxidoreductase</keyword>
<comment type="subcellular location">
    <subcellularLocation>
        <location evidence="10">Cytoplasm</location>
    </subcellularLocation>
</comment>
<dbReference type="GO" id="GO:0016829">
    <property type="term" value="F:lyase activity"/>
    <property type="evidence" value="ECO:0007669"/>
    <property type="project" value="UniProtKB-KW"/>
</dbReference>
<proteinExistence type="inferred from homology"/>
<comment type="similarity">
    <text evidence="2 10">Belongs to the organic radical-activating enzymes family.</text>
</comment>
<evidence type="ECO:0000256" key="1">
    <source>
        <dbReference type="ARBA" id="ARBA00003141"/>
    </source>
</evidence>
<comment type="function">
    <text evidence="1 10">Activation of pyruvate formate-lyase under anaerobic conditions by generation of an organic free radical, using S-adenosylmethionine and reduced flavodoxin as cosubstrates to produce 5'-deoxy-adenosine.</text>
</comment>
<evidence type="ECO:0000256" key="7">
    <source>
        <dbReference type="ARBA" id="ARBA00023002"/>
    </source>
</evidence>
<name>A0ABS7SZQ8_9FIRM</name>
<keyword evidence="12" id="KW-0456">Lyase</keyword>
<comment type="caution">
    <text evidence="12">The sequence shown here is derived from an EMBL/GenBank/DDBJ whole genome shotgun (WGS) entry which is preliminary data.</text>
</comment>
<keyword evidence="13" id="KW-1185">Reference proteome</keyword>
<evidence type="ECO:0000256" key="9">
    <source>
        <dbReference type="ARBA" id="ARBA00023014"/>
    </source>
</evidence>
<keyword evidence="5 10" id="KW-0949">S-adenosyl-L-methionine</keyword>
<dbReference type="SFLD" id="SFLDS00029">
    <property type="entry name" value="Radical_SAM"/>
    <property type="match status" value="1"/>
</dbReference>
<dbReference type="RefSeq" id="WP_223419732.1">
    <property type="nucleotide sequence ID" value="NZ_JAIPME010000002.1"/>
</dbReference>
<evidence type="ECO:0000256" key="8">
    <source>
        <dbReference type="ARBA" id="ARBA00023004"/>
    </source>
</evidence>
<keyword evidence="6 10" id="KW-0479">Metal-binding</keyword>
<dbReference type="EC" id="1.97.1.4" evidence="10"/>
<keyword evidence="10" id="KW-0963">Cytoplasm</keyword>
<comment type="cofactor">
    <cofactor evidence="10">
        <name>[4Fe-4S] cluster</name>
        <dbReference type="ChEBI" id="CHEBI:49883"/>
    </cofactor>
    <text evidence="10">Binds 1 [4Fe-4S] cluster. The cluster is coordinated with 3 cysteines and an exchangeable S-adenosyl-L-methionine.</text>
</comment>
<dbReference type="EMBL" id="JAIPME010000002">
    <property type="protein sequence ID" value="MBZ2387001.1"/>
    <property type="molecule type" value="Genomic_DNA"/>
</dbReference>
<dbReference type="GO" id="GO:0043365">
    <property type="term" value="F:[formate-C-acetyltransferase]-activating enzyme activity"/>
    <property type="evidence" value="ECO:0007669"/>
    <property type="project" value="UniProtKB-EC"/>
</dbReference>
<evidence type="ECO:0000313" key="13">
    <source>
        <dbReference type="Proteomes" id="UP000734271"/>
    </source>
</evidence>